<feature type="region of interest" description="Disordered" evidence="2">
    <location>
        <begin position="1"/>
        <end position="28"/>
    </location>
</feature>
<dbReference type="InterPro" id="IPR046868">
    <property type="entry name" value="BAR_4"/>
</dbReference>
<feature type="domain" description="PH" evidence="3">
    <location>
        <begin position="296"/>
        <end position="405"/>
    </location>
</feature>
<feature type="compositionally biased region" description="Polar residues" evidence="2">
    <location>
        <begin position="409"/>
        <end position="429"/>
    </location>
</feature>
<dbReference type="Pfam" id="PF20399">
    <property type="entry name" value="PH_20"/>
    <property type="match status" value="1"/>
</dbReference>
<gene>
    <name evidence="4" type="ORF">JMJ35_002309</name>
</gene>
<comment type="caution">
    <text evidence="4">The sequence shown here is derived from an EMBL/GenBank/DDBJ whole genome shotgun (WGS) entry which is preliminary data.</text>
</comment>
<protein>
    <recommendedName>
        <fullName evidence="3">PH domain-containing protein</fullName>
    </recommendedName>
</protein>
<feature type="compositionally biased region" description="Polar residues" evidence="2">
    <location>
        <begin position="1"/>
        <end position="14"/>
    </location>
</feature>
<dbReference type="PANTHER" id="PTHR31941">
    <property type="entry name" value="CYTOSKELETAL SIGNALING PROTEIN SLM1"/>
    <property type="match status" value="1"/>
</dbReference>
<dbReference type="AlphaFoldDB" id="A0AA39R4Z8"/>
<evidence type="ECO:0000313" key="4">
    <source>
        <dbReference type="EMBL" id="KAK0514930.1"/>
    </source>
</evidence>
<dbReference type="InterPro" id="IPR011993">
    <property type="entry name" value="PH-like_dom_sf"/>
</dbReference>
<proteinExistence type="predicted"/>
<evidence type="ECO:0000256" key="2">
    <source>
        <dbReference type="SAM" id="MobiDB-lite"/>
    </source>
</evidence>
<dbReference type="PROSITE" id="PS50003">
    <property type="entry name" value="PH_DOMAIN"/>
    <property type="match status" value="1"/>
</dbReference>
<keyword evidence="1" id="KW-0597">Phosphoprotein</keyword>
<dbReference type="EMBL" id="JAFEKC020000004">
    <property type="protein sequence ID" value="KAK0514930.1"/>
    <property type="molecule type" value="Genomic_DNA"/>
</dbReference>
<accession>A0AA39R4Z8</accession>
<keyword evidence="5" id="KW-1185">Reference proteome</keyword>
<feature type="compositionally biased region" description="Polar residues" evidence="2">
    <location>
        <begin position="441"/>
        <end position="466"/>
    </location>
</feature>
<organism evidence="4 5">
    <name type="scientific">Cladonia borealis</name>
    <dbReference type="NCBI Taxonomy" id="184061"/>
    <lineage>
        <taxon>Eukaryota</taxon>
        <taxon>Fungi</taxon>
        <taxon>Dikarya</taxon>
        <taxon>Ascomycota</taxon>
        <taxon>Pezizomycotina</taxon>
        <taxon>Lecanoromycetes</taxon>
        <taxon>OSLEUM clade</taxon>
        <taxon>Lecanoromycetidae</taxon>
        <taxon>Lecanorales</taxon>
        <taxon>Lecanorineae</taxon>
        <taxon>Cladoniaceae</taxon>
        <taxon>Cladonia</taxon>
    </lineage>
</organism>
<dbReference type="PANTHER" id="PTHR31941:SF1">
    <property type="entry name" value="CYTOSKELETAL SIGNALING PROTEIN SLM1"/>
    <property type="match status" value="1"/>
</dbReference>
<dbReference type="Gene3D" id="2.30.29.30">
    <property type="entry name" value="Pleckstrin-homology domain (PH domain)/Phosphotyrosine-binding domain (PTB)"/>
    <property type="match status" value="1"/>
</dbReference>
<evidence type="ECO:0000256" key="1">
    <source>
        <dbReference type="ARBA" id="ARBA00022553"/>
    </source>
</evidence>
<evidence type="ECO:0000313" key="5">
    <source>
        <dbReference type="Proteomes" id="UP001166286"/>
    </source>
</evidence>
<dbReference type="InterPro" id="IPR046869">
    <property type="entry name" value="SLM1/RGC1-like_PH"/>
</dbReference>
<dbReference type="InterPro" id="IPR027267">
    <property type="entry name" value="AH/BAR_dom_sf"/>
</dbReference>
<dbReference type="Gene3D" id="1.20.1270.60">
    <property type="entry name" value="Arfaptin homology (AH) domain/BAR domain"/>
    <property type="match status" value="1"/>
</dbReference>
<dbReference type="Proteomes" id="UP001166286">
    <property type="component" value="Unassembled WGS sequence"/>
</dbReference>
<feature type="compositionally biased region" description="Low complexity" evidence="2">
    <location>
        <begin position="478"/>
        <end position="497"/>
    </location>
</feature>
<dbReference type="SUPFAM" id="SSF50729">
    <property type="entry name" value="PH domain-like"/>
    <property type="match status" value="1"/>
</dbReference>
<name>A0AA39R4Z8_9LECA</name>
<dbReference type="InterPro" id="IPR043453">
    <property type="entry name" value="Slm1_PH"/>
</dbReference>
<reference evidence="4" key="1">
    <citation type="submission" date="2023-03" db="EMBL/GenBank/DDBJ databases">
        <title>Complete genome of Cladonia borealis.</title>
        <authorList>
            <person name="Park H."/>
        </authorList>
    </citation>
    <scope>NUCLEOTIDE SEQUENCE</scope>
    <source>
        <strain evidence="4">ANT050790</strain>
    </source>
</reference>
<dbReference type="Pfam" id="PF20400">
    <property type="entry name" value="BAR_4"/>
    <property type="match status" value="1"/>
</dbReference>
<dbReference type="InterPro" id="IPR001849">
    <property type="entry name" value="PH_domain"/>
</dbReference>
<dbReference type="SMART" id="SM00233">
    <property type="entry name" value="PH"/>
    <property type="match status" value="1"/>
</dbReference>
<evidence type="ECO:0000259" key="3">
    <source>
        <dbReference type="PROSITE" id="PS50003"/>
    </source>
</evidence>
<feature type="region of interest" description="Disordered" evidence="2">
    <location>
        <begin position="407"/>
        <end position="505"/>
    </location>
</feature>
<dbReference type="SUPFAM" id="SSF103657">
    <property type="entry name" value="BAR/IMD domain-like"/>
    <property type="match status" value="1"/>
</dbReference>
<sequence>MASNLPHRGTNQSLSDDEAVPDTDPSDTSSLLLERLQAYKHACGYLENYITETEKVHKAHAKEYEKVLKTVSSPLKEGHHFDQNLGGIAGLFENIRTNTQAIATSHVETEKQLKGSVLPILTRLHTEIKSKSKELSKGAVKGSKEVDKARNNTQKHIELLGQHTAKFSSAGGKVEPNNDPYIIRRLVNHRLHKQVLEENNNRHDLLAVQDSFLQFEGHVIETIQQAMAAFLQCVGGQAEQQKAMYSNIIATAQQIPKDFEWKGFVARNNHILIDPSSPQRSVSNITFPNQDHISTQPLIAGTLERKSRNALKGYSTYYYVVTRSKYLHEFKDDDDVRREPEPSMSFYLPDCTIGGINGEKFNIKGKDSSKGKFGSAMAMTSEFTFKAHTPGDAEKWWNMVREAAGPGNFTDSAPSSPVDSRNVSGQSAPPQYVDSKHPAPVQTQNLPKSGYQGSSVTPGHSSTTEPASAGPVGQQHMTSPASAGTGPSPSSAGPTSGLDRAPGQY</sequence>
<feature type="compositionally biased region" description="Acidic residues" evidence="2">
    <location>
        <begin position="15"/>
        <end position="25"/>
    </location>
</feature>
<dbReference type="CDD" id="cd13311">
    <property type="entry name" value="PH_Slm1"/>
    <property type="match status" value="1"/>
</dbReference>